<keyword evidence="1" id="KW-0812">Transmembrane</keyword>
<feature type="transmembrane region" description="Helical" evidence="1">
    <location>
        <begin position="204"/>
        <end position="222"/>
    </location>
</feature>
<keyword evidence="1" id="KW-0472">Membrane</keyword>
<feature type="transmembrane region" description="Helical" evidence="1">
    <location>
        <begin position="175"/>
        <end position="197"/>
    </location>
</feature>
<dbReference type="AlphaFoldDB" id="A0A0F8WXZ0"/>
<gene>
    <name evidence="2" type="ORF">LCGC14_3096020</name>
</gene>
<evidence type="ECO:0000313" key="2">
    <source>
        <dbReference type="EMBL" id="KKK53315.1"/>
    </source>
</evidence>
<comment type="caution">
    <text evidence="2">The sequence shown here is derived from an EMBL/GenBank/DDBJ whole genome shotgun (WGS) entry which is preliminary data.</text>
</comment>
<dbReference type="EMBL" id="LAZR01066570">
    <property type="protein sequence ID" value="KKK53315.1"/>
    <property type="molecule type" value="Genomic_DNA"/>
</dbReference>
<accession>A0A0F8WXZ0</accession>
<reference evidence="2" key="1">
    <citation type="journal article" date="2015" name="Nature">
        <title>Complex archaea that bridge the gap between prokaryotes and eukaryotes.</title>
        <authorList>
            <person name="Spang A."/>
            <person name="Saw J.H."/>
            <person name="Jorgensen S.L."/>
            <person name="Zaremba-Niedzwiedzka K."/>
            <person name="Martijn J."/>
            <person name="Lind A.E."/>
            <person name="van Eijk R."/>
            <person name="Schleper C."/>
            <person name="Guy L."/>
            <person name="Ettema T.J."/>
        </authorList>
    </citation>
    <scope>NUCLEOTIDE SEQUENCE</scope>
</reference>
<feature type="non-terminal residue" evidence="2">
    <location>
        <position position="1"/>
    </location>
</feature>
<keyword evidence="1" id="KW-1133">Transmembrane helix</keyword>
<protein>
    <submittedName>
        <fullName evidence="2">Uncharacterized protein</fullName>
    </submittedName>
</protein>
<name>A0A0F8WXZ0_9ZZZZ</name>
<organism evidence="2">
    <name type="scientific">marine sediment metagenome</name>
    <dbReference type="NCBI Taxonomy" id="412755"/>
    <lineage>
        <taxon>unclassified sequences</taxon>
        <taxon>metagenomes</taxon>
        <taxon>ecological metagenomes</taxon>
    </lineage>
</organism>
<evidence type="ECO:0000256" key="1">
    <source>
        <dbReference type="SAM" id="Phobius"/>
    </source>
</evidence>
<sequence>LAFVLWIQPNTIVVNTTTSGTVDSGTTVTLVDAVLTQSDDYWNLARLTITETTDSGAPEGETAVITDFTAVDDTLHFAALTVAPESGDAYTVEFGTLIDRAEANDARITWGVNPVEAAMGSLESTGVVGTITPEDPIPPQYVSETPAEDLFTETEGVNIPIFYPIFKMTADTTGWPIQIFWITGAITLAILLGVITLMKLNSMMAAGIVSGGVVVVACSMEILEWWVLYVYAAMAVTFIIYQRVSEP</sequence>
<proteinExistence type="predicted"/>